<keyword evidence="8 12" id="KW-1133">Transmembrane helix</keyword>
<evidence type="ECO:0000256" key="1">
    <source>
        <dbReference type="ARBA" id="ARBA00004651"/>
    </source>
</evidence>
<dbReference type="NCBIfam" id="TIGR00753">
    <property type="entry name" value="undec_PP_bacA"/>
    <property type="match status" value="1"/>
</dbReference>
<evidence type="ECO:0000313" key="13">
    <source>
        <dbReference type="EMBL" id="MPL71314.1"/>
    </source>
</evidence>
<feature type="transmembrane region" description="Helical" evidence="12">
    <location>
        <begin position="257"/>
        <end position="275"/>
    </location>
</feature>
<evidence type="ECO:0000256" key="5">
    <source>
        <dbReference type="ARBA" id="ARBA00022475"/>
    </source>
</evidence>
<gene>
    <name evidence="13" type="primary">uppP_6</name>
    <name evidence="13" type="ORF">SDC9_17089</name>
</gene>
<comment type="caution">
    <text evidence="13">The sequence shown here is derived from an EMBL/GenBank/DDBJ whole genome shotgun (WGS) entry which is preliminary data.</text>
</comment>
<keyword evidence="6 12" id="KW-0812">Transmembrane</keyword>
<dbReference type="EMBL" id="VSSQ01000058">
    <property type="protein sequence ID" value="MPL71314.1"/>
    <property type="molecule type" value="Genomic_DNA"/>
</dbReference>
<evidence type="ECO:0000256" key="3">
    <source>
        <dbReference type="ARBA" id="ARBA00012374"/>
    </source>
</evidence>
<name>A0A644TWF8_9ZZZZ</name>
<comment type="similarity">
    <text evidence="2">Belongs to the UppP family.</text>
</comment>
<dbReference type="InterPro" id="IPR003824">
    <property type="entry name" value="UppP"/>
</dbReference>
<protein>
    <recommendedName>
        <fullName evidence="4">Undecaprenyl-diphosphatase</fullName>
        <ecNumber evidence="3">3.6.1.27</ecNumber>
    </recommendedName>
    <alternativeName>
        <fullName evidence="10">Undecaprenyl pyrophosphate phosphatase</fullName>
    </alternativeName>
</protein>
<keyword evidence="7 13" id="KW-0378">Hydrolase</keyword>
<dbReference type="PANTHER" id="PTHR30622:SF2">
    <property type="entry name" value="UNDECAPRENYL-DIPHOSPHATASE"/>
    <property type="match status" value="1"/>
</dbReference>
<evidence type="ECO:0000256" key="6">
    <source>
        <dbReference type="ARBA" id="ARBA00022692"/>
    </source>
</evidence>
<feature type="transmembrane region" description="Helical" evidence="12">
    <location>
        <begin position="6"/>
        <end position="29"/>
    </location>
</feature>
<evidence type="ECO:0000256" key="4">
    <source>
        <dbReference type="ARBA" id="ARBA00021581"/>
    </source>
</evidence>
<organism evidence="13">
    <name type="scientific">bioreactor metagenome</name>
    <dbReference type="NCBI Taxonomy" id="1076179"/>
    <lineage>
        <taxon>unclassified sequences</taxon>
        <taxon>metagenomes</taxon>
        <taxon>ecological metagenomes</taxon>
    </lineage>
</organism>
<sequence>MDVLQAVIVGIVQGLTEFLPVSSSAHLIFVQELLGINQPGIAFDVLLHLGTLVAVVGYFFKDIVEMIKAFVSSIIDLFRGSFREGFRNDPYKKLAWMVIVGTIPAGVVGMLFDTQIEAAFQSITIPAFFLLVTGTLLYVSQRLNIGNRDIKNSGLKDSIIVGIGQAFAILPGLSRSGTTISSGLLIGLDKEFAAKFSFLLAIPAILGAALTQFDGIGAGFDVNFLPYILGFLASVISGYLAISILLKLIRERSLDIFAFYCWIVGACVLVYSLFFI</sequence>
<reference evidence="13" key="1">
    <citation type="submission" date="2019-08" db="EMBL/GenBank/DDBJ databases">
        <authorList>
            <person name="Kucharzyk K."/>
            <person name="Murdoch R.W."/>
            <person name="Higgins S."/>
            <person name="Loffler F."/>
        </authorList>
    </citation>
    <scope>NUCLEOTIDE SEQUENCE</scope>
</reference>
<evidence type="ECO:0000256" key="12">
    <source>
        <dbReference type="SAM" id="Phobius"/>
    </source>
</evidence>
<comment type="subcellular location">
    <subcellularLocation>
        <location evidence="1">Cell membrane</location>
        <topology evidence="1">Multi-pass membrane protein</topology>
    </subcellularLocation>
</comment>
<evidence type="ECO:0000256" key="9">
    <source>
        <dbReference type="ARBA" id="ARBA00023136"/>
    </source>
</evidence>
<evidence type="ECO:0000256" key="11">
    <source>
        <dbReference type="ARBA" id="ARBA00047594"/>
    </source>
</evidence>
<dbReference type="GO" id="GO:0050380">
    <property type="term" value="F:undecaprenyl-diphosphatase activity"/>
    <property type="evidence" value="ECO:0007669"/>
    <property type="project" value="UniProtKB-EC"/>
</dbReference>
<dbReference type="EC" id="3.6.1.27" evidence="3"/>
<dbReference type="Pfam" id="PF02673">
    <property type="entry name" value="BacA"/>
    <property type="match status" value="1"/>
</dbReference>
<proteinExistence type="inferred from homology"/>
<keyword evidence="5" id="KW-1003">Cell membrane</keyword>
<comment type="catalytic activity">
    <reaction evidence="11">
        <text>di-trans,octa-cis-undecaprenyl diphosphate + H2O = di-trans,octa-cis-undecaprenyl phosphate + phosphate + H(+)</text>
        <dbReference type="Rhea" id="RHEA:28094"/>
        <dbReference type="ChEBI" id="CHEBI:15377"/>
        <dbReference type="ChEBI" id="CHEBI:15378"/>
        <dbReference type="ChEBI" id="CHEBI:43474"/>
        <dbReference type="ChEBI" id="CHEBI:58405"/>
        <dbReference type="ChEBI" id="CHEBI:60392"/>
        <dbReference type="EC" id="3.6.1.27"/>
    </reaction>
</comment>
<keyword evidence="9 12" id="KW-0472">Membrane</keyword>
<dbReference type="HAMAP" id="MF_01006">
    <property type="entry name" value="Undec_diphosphatase"/>
    <property type="match status" value="1"/>
</dbReference>
<accession>A0A644TWF8</accession>
<evidence type="ECO:0000256" key="7">
    <source>
        <dbReference type="ARBA" id="ARBA00022801"/>
    </source>
</evidence>
<dbReference type="GO" id="GO:0005886">
    <property type="term" value="C:plasma membrane"/>
    <property type="evidence" value="ECO:0007669"/>
    <property type="project" value="UniProtKB-SubCell"/>
</dbReference>
<dbReference type="AlphaFoldDB" id="A0A644TWF8"/>
<evidence type="ECO:0000256" key="10">
    <source>
        <dbReference type="ARBA" id="ARBA00032707"/>
    </source>
</evidence>
<feature type="transmembrane region" description="Helical" evidence="12">
    <location>
        <begin position="94"/>
        <end position="112"/>
    </location>
</feature>
<feature type="transmembrane region" description="Helical" evidence="12">
    <location>
        <begin position="224"/>
        <end position="245"/>
    </location>
</feature>
<evidence type="ECO:0000256" key="2">
    <source>
        <dbReference type="ARBA" id="ARBA00010621"/>
    </source>
</evidence>
<feature type="transmembrane region" description="Helical" evidence="12">
    <location>
        <begin position="41"/>
        <end position="60"/>
    </location>
</feature>
<feature type="transmembrane region" description="Helical" evidence="12">
    <location>
        <begin position="118"/>
        <end position="139"/>
    </location>
</feature>
<evidence type="ECO:0000256" key="8">
    <source>
        <dbReference type="ARBA" id="ARBA00022989"/>
    </source>
</evidence>
<dbReference type="PANTHER" id="PTHR30622">
    <property type="entry name" value="UNDECAPRENYL-DIPHOSPHATASE"/>
    <property type="match status" value="1"/>
</dbReference>
<feature type="transmembrane region" description="Helical" evidence="12">
    <location>
        <begin position="192"/>
        <end position="212"/>
    </location>
</feature>